<evidence type="ECO:0000256" key="1">
    <source>
        <dbReference type="ARBA" id="ARBA00009032"/>
    </source>
</evidence>
<evidence type="ECO:0000256" key="10">
    <source>
        <dbReference type="PIRSR" id="PIRSR000159-1"/>
    </source>
</evidence>
<name>A0A0J6ZPQ8_9FIRM</name>
<dbReference type="InterPro" id="IPR033412">
    <property type="entry name" value="PFOR_II"/>
</dbReference>
<dbReference type="InterPro" id="IPR011766">
    <property type="entry name" value="TPP_enzyme_TPP-bd"/>
</dbReference>
<evidence type="ECO:0000256" key="9">
    <source>
        <dbReference type="PIRNR" id="PIRNR000159"/>
    </source>
</evidence>
<feature type="binding site" evidence="12">
    <location>
        <position position="702"/>
    </location>
    <ligand>
        <name>[4Fe-4S] cluster</name>
        <dbReference type="ChEBI" id="CHEBI:49883"/>
        <label>2</label>
    </ligand>
</feature>
<feature type="binding site" evidence="12">
    <location>
        <position position="756"/>
    </location>
    <ligand>
        <name>[4Fe-4S] cluster</name>
        <dbReference type="ChEBI" id="CHEBI:49883"/>
        <label>1</label>
    </ligand>
</feature>
<dbReference type="Pfam" id="PF12838">
    <property type="entry name" value="Fer4_7"/>
    <property type="match status" value="1"/>
</dbReference>
<feature type="domain" description="4Fe-4S ferredoxin-type" evidence="13">
    <location>
        <begin position="735"/>
        <end position="766"/>
    </location>
</feature>
<dbReference type="OrthoDB" id="9794954at2"/>
<dbReference type="Pfam" id="PF01855">
    <property type="entry name" value="POR_N"/>
    <property type="match status" value="1"/>
</dbReference>
<dbReference type="PATRIC" id="fig|1122219.3.peg.512"/>
<evidence type="ECO:0000313" key="14">
    <source>
        <dbReference type="EMBL" id="KMO86886.1"/>
    </source>
</evidence>
<keyword evidence="7 12" id="KW-0408">Iron</keyword>
<sequence>MSKYKKRFKTMDGNTAAAHVAYAFTEVATIYPITPSSPMAEQVDEWAAHGRKNLFGHTVKVSEMQSEGGAAGAMHGALAAGALTTTFTASQGLMLMLPELFKIAGELLPGVFHVASRTVASNALSIMGENNDVMTTRTSGVAMLAESSVQEIMDLSAVAHGAAISSRIPFINFFDGFRTSHEIQKIEVLEEEDLKQFLDPDAVQAFRDRSLNPDKPVLRGAVDSAEIYMQHRESINKFYEKVPDIVEGYMRKITAITGREYHLFNYTGAPDAEFVVVALGSGAETTEEVVKYLAAQGQKVGCINVHLFRPWSEKHFLAMLPETVKRIGVLERTKEPGSNGEPLYQSVTATFATIKDAPEVYGGRYGLGSKDILPADIVACFDNLQAEKPKKNFTLCITDDVCLSSLPRTSTIYVGGKNLKSCKFWGFGSDGTVGANKSAIKIIGDNTDMYAQAYFAYDSKKSGGVTISHLRFGSSPIKMPYLIHTADFIACHRQSYVHQFELLQGIKPGGIFLLNCTWTPDELEEKLPASLKRVIAENKVQFYIINGVEIGRKIGLGSRINMIMQAAFFKLANIIPLDLAITKLKESVMTAYGKKGQKIVDMNNAAIDQGIQAIVKIDVPKEWKIAQDVPVSGAAHSEYYKKFADPMNRMLGDTLPVSAFDGREDGTYPTGTAKEEKRGVAIFVPSWNPNACIQCNQCAFVCPHAAIRPFLMTPTEAEQAPAGIAVTDAAGIAGMKYSIVTSVMDCLGCGSCTYVCPKQALTMQPFDDEEYKAQVWDYSIHLPKKSNPMKKTTVKGSQFEQPLCEFTGACAGCGETPYAKLLTQLYGDRMMIANSHGCSHVWAASAPGIGYAVNEKGHGPSWADSLFEDAAEYGYGMFLGVRSGRELLKGYVAEAMAAASPALQSVLQDWQDHMMVSEGTRERADAVVALLEKEKKGISILEEVYRQRQYLVKRSHWIFGGDGWSYDIGYGGLDHVLSQNQDINVFVCDTEVYSNTGGQASKATPTAAVAQFAAAGKRNKKKDLGMMAMTYGYVYVAQVAMGADKNQLLKAITEAEAYPGPSLIIGYSPCISHGLKAGQGQSQLEEKRAVECGYWNLYRYNPELRKKGQNPFKLDSAKPTANFREFLMGEVRYSSLKKTFPEIAEALFADTEHDARERYESYVRLQKSLDL</sequence>
<dbReference type="GO" id="GO:0005506">
    <property type="term" value="F:iron ion binding"/>
    <property type="evidence" value="ECO:0007669"/>
    <property type="project" value="InterPro"/>
</dbReference>
<dbReference type="PANTHER" id="PTHR32154:SF0">
    <property type="entry name" value="PYRUVATE-FLAVODOXIN OXIDOREDUCTASE-RELATED"/>
    <property type="match status" value="1"/>
</dbReference>
<dbReference type="Gene3D" id="4.10.780.10">
    <property type="entry name" value="Pyruvate-flavodoxin oxidoreductase, EKR domain"/>
    <property type="match status" value="1"/>
</dbReference>
<evidence type="ECO:0000313" key="15">
    <source>
        <dbReference type="Proteomes" id="UP000036503"/>
    </source>
</evidence>
<keyword evidence="2 9" id="KW-0813">Transport</keyword>
<dbReference type="InterPro" id="IPR019456">
    <property type="entry name" value="Pyrv-flavodox_OxRtase_EKR"/>
</dbReference>
<keyword evidence="15" id="KW-1185">Reference proteome</keyword>
<evidence type="ECO:0000256" key="12">
    <source>
        <dbReference type="PIRSR" id="PIRSR000159-50"/>
    </source>
</evidence>
<organism evidence="14 15">
    <name type="scientific">Megasphaera cerevisiae DSM 20462</name>
    <dbReference type="NCBI Taxonomy" id="1122219"/>
    <lineage>
        <taxon>Bacteria</taxon>
        <taxon>Bacillati</taxon>
        <taxon>Bacillota</taxon>
        <taxon>Negativicutes</taxon>
        <taxon>Veillonellales</taxon>
        <taxon>Veillonellaceae</taxon>
        <taxon>Megasphaera</taxon>
    </lineage>
</organism>
<reference evidence="14 15" key="1">
    <citation type="submission" date="2015-06" db="EMBL/GenBank/DDBJ databases">
        <title>Draft genome sequence of beer spoilage bacterium Megasphaera cerevisiae type strain 20462.</title>
        <authorList>
            <person name="Kutumbaka K."/>
            <person name="Pasmowitz J."/>
            <person name="Mategko J."/>
            <person name="Reyes D."/>
            <person name="Friedrich A."/>
            <person name="Han S."/>
            <person name="Martens-Habbena W."/>
            <person name="Neal-McKinney J."/>
            <person name="Janagama H.K."/>
            <person name="Nadala C."/>
            <person name="Samadpour M."/>
        </authorList>
    </citation>
    <scope>NUCLEOTIDE SEQUENCE [LARGE SCALE GENOMIC DNA]</scope>
    <source>
        <strain evidence="14 15">DSM 20462</strain>
    </source>
</reference>
<evidence type="ECO:0000259" key="13">
    <source>
        <dbReference type="PROSITE" id="PS51379"/>
    </source>
</evidence>
<feature type="site" description="Important for catalytic activity" evidence="11">
    <location>
        <position position="67"/>
    </location>
</feature>
<dbReference type="GO" id="GO:0006979">
    <property type="term" value="P:response to oxidative stress"/>
    <property type="evidence" value="ECO:0007669"/>
    <property type="project" value="TreeGrafter"/>
</dbReference>
<dbReference type="InterPro" id="IPR011895">
    <property type="entry name" value="Pyrv_flavodox_OxRed"/>
</dbReference>
<feature type="site" description="Important for catalytic activity" evidence="11">
    <location>
        <position position="34"/>
    </location>
</feature>
<dbReference type="SUPFAM" id="SSF52518">
    <property type="entry name" value="Thiamin diphosphate-binding fold (THDP-binding)"/>
    <property type="match status" value="2"/>
</dbReference>
<evidence type="ECO:0000256" key="11">
    <source>
        <dbReference type="PIRSR" id="PIRSR000159-2"/>
    </source>
</evidence>
<dbReference type="InterPro" id="IPR029061">
    <property type="entry name" value="THDP-binding"/>
</dbReference>
<dbReference type="NCBIfam" id="TIGR02176">
    <property type="entry name" value="pyruv_ox_red"/>
    <property type="match status" value="1"/>
</dbReference>
<comment type="cofactor">
    <cofactor evidence="12">
        <name>[4Fe-4S] cluster</name>
        <dbReference type="ChEBI" id="CHEBI:49883"/>
    </cofactor>
    <text evidence="12">Binds 3 [4Fe-4S] clusters per subunit.</text>
</comment>
<dbReference type="PIRSF" id="PIRSF000159">
    <property type="entry name" value="NifJ"/>
    <property type="match status" value="1"/>
</dbReference>
<dbReference type="Pfam" id="PF10371">
    <property type="entry name" value="EKR"/>
    <property type="match status" value="1"/>
</dbReference>
<keyword evidence="6 9" id="KW-0560">Oxidoreductase</keyword>
<keyword evidence="4 12" id="KW-0479">Metal-binding</keyword>
<dbReference type="SUPFAM" id="SSF54862">
    <property type="entry name" value="4Fe-4S ferredoxins"/>
    <property type="match status" value="1"/>
</dbReference>
<feature type="binding site" evidence="12">
    <location>
        <position position="749"/>
    </location>
    <ligand>
        <name>[4Fe-4S] cluster</name>
        <dbReference type="ChEBI" id="CHEBI:49883"/>
        <label>2</label>
    </ligand>
</feature>
<comment type="similarity">
    <text evidence="1 9">Belongs to the pyruvate:ferredoxin/flavodoxin oxidoreductase family.</text>
</comment>
<feature type="site" description="Important for catalytic activity" evidence="11">
    <location>
        <position position="995"/>
    </location>
</feature>
<dbReference type="Pfam" id="PF01558">
    <property type="entry name" value="POR"/>
    <property type="match status" value="1"/>
</dbReference>
<keyword evidence="14" id="KW-0670">Pyruvate</keyword>
<dbReference type="PROSITE" id="PS00198">
    <property type="entry name" value="4FE4S_FER_1"/>
    <property type="match status" value="1"/>
</dbReference>
<comment type="caution">
    <text evidence="14">The sequence shown here is derived from an EMBL/GenBank/DDBJ whole genome shotgun (WGS) entry which is preliminary data.</text>
</comment>
<evidence type="ECO:0000256" key="5">
    <source>
        <dbReference type="ARBA" id="ARBA00022982"/>
    </source>
</evidence>
<feature type="binding site" evidence="10">
    <location>
        <begin position="990"/>
        <end position="995"/>
    </location>
    <ligand>
        <name>thiamine diphosphate</name>
        <dbReference type="ChEBI" id="CHEBI:58937"/>
    </ligand>
</feature>
<proteinExistence type="inferred from homology"/>
<feature type="binding site" evidence="12">
    <location>
        <position position="698"/>
    </location>
    <ligand>
        <name>[4Fe-4S] cluster</name>
        <dbReference type="ChEBI" id="CHEBI:49883"/>
        <label>1</label>
    </ligand>
</feature>
<feature type="binding site" evidence="12">
    <location>
        <position position="813"/>
    </location>
    <ligand>
        <name>[4Fe-4S] cluster</name>
        <dbReference type="ChEBI" id="CHEBI:49883"/>
        <label>3</label>
    </ligand>
</feature>
<dbReference type="InterPro" id="IPR050722">
    <property type="entry name" value="Pyruvate:ferred/Flavod_OxRd"/>
</dbReference>
<dbReference type="Gene3D" id="3.40.920.10">
    <property type="entry name" value="Pyruvate-ferredoxin oxidoreductase, PFOR, domain III"/>
    <property type="match status" value="1"/>
</dbReference>
<feature type="binding site" evidence="12">
    <location>
        <position position="695"/>
    </location>
    <ligand>
        <name>[4Fe-4S] cluster</name>
        <dbReference type="ChEBI" id="CHEBI:49883"/>
        <label>1</label>
    </ligand>
</feature>
<dbReference type="InterPro" id="IPR002869">
    <property type="entry name" value="Pyrv_flavodox_OxRed_cen"/>
</dbReference>
<feature type="binding site" evidence="12">
    <location>
        <position position="810"/>
    </location>
    <ligand>
        <name>[4Fe-4S] cluster</name>
        <dbReference type="ChEBI" id="CHEBI:49883"/>
        <label>3</label>
    </ligand>
</feature>
<dbReference type="GO" id="GO:0022900">
    <property type="term" value="P:electron transport chain"/>
    <property type="evidence" value="ECO:0007669"/>
    <property type="project" value="InterPro"/>
</dbReference>
<evidence type="ECO:0000256" key="6">
    <source>
        <dbReference type="ARBA" id="ARBA00023002"/>
    </source>
</evidence>
<dbReference type="Proteomes" id="UP000036503">
    <property type="component" value="Unassembled WGS sequence"/>
</dbReference>
<evidence type="ECO:0000256" key="7">
    <source>
        <dbReference type="ARBA" id="ARBA00023004"/>
    </source>
</evidence>
<keyword evidence="8 12" id="KW-0411">Iron-sulfur</keyword>
<dbReference type="InParanoid" id="A0A0J6ZPQ8"/>
<dbReference type="FunFam" id="3.40.920.10:FF:000001">
    <property type="entry name" value="Pyruvate:ferredoxin (Flavodoxin) oxidoreductase"/>
    <property type="match status" value="1"/>
</dbReference>
<dbReference type="GO" id="GO:0016903">
    <property type="term" value="F:oxidoreductase activity, acting on the aldehyde or oxo group of donors"/>
    <property type="evidence" value="ECO:0007669"/>
    <property type="project" value="InterPro"/>
</dbReference>
<accession>A0A0J6ZPQ8</accession>
<dbReference type="AlphaFoldDB" id="A0A0J6ZPQ8"/>
<evidence type="ECO:0000256" key="4">
    <source>
        <dbReference type="ARBA" id="ARBA00022723"/>
    </source>
</evidence>
<dbReference type="FunFam" id="3.40.50.970:FF:000012">
    <property type="entry name" value="Pyruvate:ferredoxin (Flavodoxin) oxidoreductase"/>
    <property type="match status" value="1"/>
</dbReference>
<evidence type="ECO:0000256" key="8">
    <source>
        <dbReference type="ARBA" id="ARBA00023014"/>
    </source>
</evidence>
<dbReference type="SUPFAM" id="SSF53323">
    <property type="entry name" value="Pyruvate-ferredoxin oxidoreductase, PFOR, domain III"/>
    <property type="match status" value="1"/>
</dbReference>
<dbReference type="Pfam" id="PF17147">
    <property type="entry name" value="PFOR_II"/>
    <property type="match status" value="1"/>
</dbReference>
<dbReference type="PANTHER" id="PTHR32154">
    <property type="entry name" value="PYRUVATE-FLAVODOXIN OXIDOREDUCTASE-RELATED"/>
    <property type="match status" value="1"/>
</dbReference>
<dbReference type="CDD" id="cd03377">
    <property type="entry name" value="TPP_PFOR_PNO"/>
    <property type="match status" value="1"/>
</dbReference>
<keyword evidence="5 9" id="KW-0249">Electron transport</keyword>
<dbReference type="SUPFAM" id="SSF52922">
    <property type="entry name" value="TK C-terminal domain-like"/>
    <property type="match status" value="1"/>
</dbReference>
<feature type="domain" description="4Fe-4S ferredoxin-type" evidence="13">
    <location>
        <begin position="683"/>
        <end position="712"/>
    </location>
</feature>
<feature type="binding site" evidence="12">
    <location>
        <position position="1070"/>
    </location>
    <ligand>
        <name>[4Fe-4S] cluster</name>
        <dbReference type="ChEBI" id="CHEBI:49883"/>
        <label>3</label>
    </ligand>
</feature>
<dbReference type="FunFam" id="3.40.50.920:FF:000007">
    <property type="entry name" value="Pyruvate:ferredoxin (Flavodoxin) oxidoreductase"/>
    <property type="match status" value="1"/>
</dbReference>
<feature type="binding site" evidence="12">
    <location>
        <position position="752"/>
    </location>
    <ligand>
        <name>[4Fe-4S] cluster</name>
        <dbReference type="ChEBI" id="CHEBI:49883"/>
        <label>2</label>
    </ligand>
</feature>
<dbReference type="Gene3D" id="3.40.50.970">
    <property type="match status" value="2"/>
</dbReference>
<feature type="binding site" evidence="12">
    <location>
        <position position="746"/>
    </location>
    <ligand>
        <name>[4Fe-4S] cluster</name>
        <dbReference type="ChEBI" id="CHEBI:49883"/>
        <label>2</label>
    </ligand>
</feature>
<dbReference type="Pfam" id="PF02775">
    <property type="entry name" value="TPP_enzyme_C"/>
    <property type="match status" value="1"/>
</dbReference>
<feature type="binding site" evidence="12">
    <location>
        <position position="838"/>
    </location>
    <ligand>
        <name>[4Fe-4S] cluster</name>
        <dbReference type="ChEBI" id="CHEBI:49883"/>
        <label>3</label>
    </ligand>
</feature>
<dbReference type="Gene3D" id="3.40.50.920">
    <property type="match status" value="1"/>
</dbReference>
<keyword evidence="3 12" id="KW-0004">4Fe-4S</keyword>
<feature type="binding site" evidence="10">
    <location>
        <position position="34"/>
    </location>
    <ligand>
        <name>pyruvate</name>
        <dbReference type="ChEBI" id="CHEBI:15361"/>
    </ligand>
</feature>
<feature type="site" description="Important for catalytic activity" evidence="11">
    <location>
        <position position="117"/>
    </location>
</feature>
<feature type="binding site" evidence="10">
    <location>
        <begin position="961"/>
        <end position="964"/>
    </location>
    <ligand>
        <name>thiamine diphosphate</name>
        <dbReference type="ChEBI" id="CHEBI:58937"/>
    </ligand>
</feature>
<feature type="binding site" evidence="10">
    <location>
        <position position="67"/>
    </location>
    <ligand>
        <name>thiamine diphosphate</name>
        <dbReference type="ChEBI" id="CHEBI:58937"/>
    </ligand>
</feature>
<dbReference type="GO" id="GO:0051539">
    <property type="term" value="F:4 iron, 4 sulfur cluster binding"/>
    <property type="evidence" value="ECO:0007669"/>
    <property type="project" value="UniProtKB-KW"/>
</dbReference>
<feature type="binding site" evidence="10">
    <location>
        <position position="815"/>
    </location>
    <ligand>
        <name>thiamine diphosphate</name>
        <dbReference type="ChEBI" id="CHEBI:58937"/>
    </ligand>
</feature>
<dbReference type="PROSITE" id="PS51379">
    <property type="entry name" value="4FE4S_FER_2"/>
    <property type="match status" value="2"/>
</dbReference>
<dbReference type="InterPro" id="IPR019752">
    <property type="entry name" value="Pyrv/ketoisovalerate_OxRed_cat"/>
</dbReference>
<dbReference type="EMBL" id="LEKT01000013">
    <property type="protein sequence ID" value="KMO86886.1"/>
    <property type="molecule type" value="Genomic_DNA"/>
</dbReference>
<feature type="binding site" evidence="10">
    <location>
        <position position="117"/>
    </location>
    <ligand>
        <name>pyruvate</name>
        <dbReference type="ChEBI" id="CHEBI:15361"/>
    </ligand>
</feature>
<feature type="binding site" evidence="10">
    <location>
        <position position="838"/>
    </location>
    <ligand>
        <name>thiamine diphosphate</name>
        <dbReference type="ChEBI" id="CHEBI:58937"/>
    </ligand>
</feature>
<dbReference type="InterPro" id="IPR017896">
    <property type="entry name" value="4Fe4S_Fe-S-bd"/>
</dbReference>
<evidence type="ECO:0000256" key="3">
    <source>
        <dbReference type="ARBA" id="ARBA00022485"/>
    </source>
</evidence>
<dbReference type="Gene3D" id="3.30.70.20">
    <property type="match status" value="1"/>
</dbReference>
<protein>
    <submittedName>
        <fullName evidence="14">Pyruvate-flavodoxin oxidoreductase</fullName>
    </submittedName>
</protein>
<dbReference type="InterPro" id="IPR002880">
    <property type="entry name" value="Pyrv_Fd/Flavodoxin_OxRdtase_N"/>
</dbReference>
<dbReference type="InterPro" id="IPR017900">
    <property type="entry name" value="4Fe4S_Fe_S_CS"/>
</dbReference>
<evidence type="ECO:0000256" key="2">
    <source>
        <dbReference type="ARBA" id="ARBA00022448"/>
    </source>
</evidence>
<dbReference type="CDD" id="cd07034">
    <property type="entry name" value="TPP_PYR_PFOR_IOR-alpha_like"/>
    <property type="match status" value="1"/>
</dbReference>
<dbReference type="FunFam" id="3.40.50.970:FF:000041">
    <property type="entry name" value="Pyruvate:ferredoxin (Flavodoxin) oxidoreductase"/>
    <property type="match status" value="1"/>
</dbReference>
<dbReference type="STRING" id="39029.BSR42_11425"/>
<dbReference type="InterPro" id="IPR009014">
    <property type="entry name" value="Transketo_C/PFOR_II"/>
</dbReference>
<dbReference type="GO" id="GO:0030976">
    <property type="term" value="F:thiamine pyrophosphate binding"/>
    <property type="evidence" value="ECO:0007669"/>
    <property type="project" value="InterPro"/>
</dbReference>
<dbReference type="InterPro" id="IPR037112">
    <property type="entry name" value="Pyrv-flavodox_OxR_EKR_sf"/>
</dbReference>
<gene>
    <name evidence="14" type="ORF">AB840_05545</name>
</gene>
<dbReference type="SMART" id="SM00890">
    <property type="entry name" value="EKR"/>
    <property type="match status" value="1"/>
</dbReference>
<dbReference type="RefSeq" id="WP_048513841.1">
    <property type="nucleotide sequence ID" value="NZ_FUXD01000015.1"/>
</dbReference>
<feature type="binding site" evidence="12">
    <location>
        <position position="692"/>
    </location>
    <ligand>
        <name>[4Fe-4S] cluster</name>
        <dbReference type="ChEBI" id="CHEBI:49883"/>
        <label>1</label>
    </ligand>
</feature>